<feature type="transmembrane region" description="Helical" evidence="1">
    <location>
        <begin position="13"/>
        <end position="35"/>
    </location>
</feature>
<keyword evidence="1" id="KW-0812">Transmembrane</keyword>
<dbReference type="Proteomes" id="UP001589535">
    <property type="component" value="Unassembled WGS sequence"/>
</dbReference>
<name>A0ABV5UAQ1_9PSEU</name>
<dbReference type="InterPro" id="IPR049790">
    <property type="entry name" value="Rv3655c/TadE"/>
</dbReference>
<keyword evidence="1" id="KW-1133">Transmembrane helix</keyword>
<dbReference type="RefSeq" id="WP_378200483.1">
    <property type="nucleotide sequence ID" value="NZ_JBHMBK010000026.1"/>
</dbReference>
<dbReference type="NCBIfam" id="NF041390">
    <property type="entry name" value="TadE_Rv3655c"/>
    <property type="match status" value="1"/>
</dbReference>
<organism evidence="2 3">
    <name type="scientific">Amycolatopsis plumensis</name>
    <dbReference type="NCBI Taxonomy" id="236508"/>
    <lineage>
        <taxon>Bacteria</taxon>
        <taxon>Bacillati</taxon>
        <taxon>Actinomycetota</taxon>
        <taxon>Actinomycetes</taxon>
        <taxon>Pseudonocardiales</taxon>
        <taxon>Pseudonocardiaceae</taxon>
        <taxon>Amycolatopsis</taxon>
    </lineage>
</organism>
<dbReference type="EMBL" id="JBHMBK010000026">
    <property type="protein sequence ID" value="MFB9688446.1"/>
    <property type="molecule type" value="Genomic_DNA"/>
</dbReference>
<sequence>MRHKDEGSVTVEAALGLAGLAVVTVLLLAGLTLLTSQLRCTDAAREAARLLARGQPQEAAAAAHEIAPPGANLTFEQIGDRITAKVTAHPAAGLLPTIHLGATAYAVAEPGAEVTHAPG</sequence>
<reference evidence="2 3" key="1">
    <citation type="submission" date="2024-09" db="EMBL/GenBank/DDBJ databases">
        <authorList>
            <person name="Sun Q."/>
            <person name="Mori K."/>
        </authorList>
    </citation>
    <scope>NUCLEOTIDE SEQUENCE [LARGE SCALE GENOMIC DNA]</scope>
    <source>
        <strain evidence="2 3">JCM 13852</strain>
    </source>
</reference>
<proteinExistence type="predicted"/>
<keyword evidence="1" id="KW-0472">Membrane</keyword>
<evidence type="ECO:0000313" key="3">
    <source>
        <dbReference type="Proteomes" id="UP001589535"/>
    </source>
</evidence>
<accession>A0ABV5UAQ1</accession>
<gene>
    <name evidence="2" type="ORF">ACFFTO_30080</name>
</gene>
<comment type="caution">
    <text evidence="2">The sequence shown here is derived from an EMBL/GenBank/DDBJ whole genome shotgun (WGS) entry which is preliminary data.</text>
</comment>
<keyword evidence="3" id="KW-1185">Reference proteome</keyword>
<evidence type="ECO:0000256" key="1">
    <source>
        <dbReference type="SAM" id="Phobius"/>
    </source>
</evidence>
<protein>
    <submittedName>
        <fullName evidence="2">TadE family type IV pilus minor pilin</fullName>
    </submittedName>
</protein>
<evidence type="ECO:0000313" key="2">
    <source>
        <dbReference type="EMBL" id="MFB9688446.1"/>
    </source>
</evidence>